<comment type="cofactor">
    <cofactor evidence="1">
        <name>Zn(2+)</name>
        <dbReference type="ChEBI" id="CHEBI:29105"/>
    </cofactor>
</comment>
<dbReference type="Pfam" id="PF00107">
    <property type="entry name" value="ADH_zinc_N"/>
    <property type="match status" value="1"/>
</dbReference>
<dbReference type="Pfam" id="PF08240">
    <property type="entry name" value="ADH_N"/>
    <property type="match status" value="1"/>
</dbReference>
<dbReference type="PANTHER" id="PTHR43350">
    <property type="entry name" value="NAD-DEPENDENT ALCOHOL DEHYDROGENASE"/>
    <property type="match status" value="1"/>
</dbReference>
<evidence type="ECO:0000256" key="5">
    <source>
        <dbReference type="ARBA" id="ARBA00023002"/>
    </source>
</evidence>
<dbReference type="Gene3D" id="3.90.180.10">
    <property type="entry name" value="Medium-chain alcohol dehydrogenases, catalytic domain"/>
    <property type="match status" value="1"/>
</dbReference>
<dbReference type="InterPro" id="IPR020843">
    <property type="entry name" value="ER"/>
</dbReference>
<evidence type="ECO:0000256" key="2">
    <source>
        <dbReference type="ARBA" id="ARBA00008072"/>
    </source>
</evidence>
<dbReference type="SUPFAM" id="SSF50129">
    <property type="entry name" value="GroES-like"/>
    <property type="match status" value="1"/>
</dbReference>
<keyword evidence="4" id="KW-0862">Zinc</keyword>
<evidence type="ECO:0000313" key="7">
    <source>
        <dbReference type="EMBL" id="RPF54280.1"/>
    </source>
</evidence>
<dbReference type="InterPro" id="IPR036291">
    <property type="entry name" value="NAD(P)-bd_dom_sf"/>
</dbReference>
<keyword evidence="8" id="KW-1185">Reference proteome</keyword>
<name>A0A3N5BG87_9BACI</name>
<evidence type="ECO:0000259" key="6">
    <source>
        <dbReference type="SMART" id="SM00829"/>
    </source>
</evidence>
<dbReference type="AlphaFoldDB" id="A0A3N5BG87"/>
<dbReference type="RefSeq" id="WP_124221145.1">
    <property type="nucleotide sequence ID" value="NZ_RKRF01000008.1"/>
</dbReference>
<gene>
    <name evidence="7" type="ORF">EDC24_1477</name>
</gene>
<dbReference type="InterPro" id="IPR013149">
    <property type="entry name" value="ADH-like_C"/>
</dbReference>
<evidence type="ECO:0000256" key="1">
    <source>
        <dbReference type="ARBA" id="ARBA00001947"/>
    </source>
</evidence>
<dbReference type="OrthoDB" id="9781031at2"/>
<keyword evidence="5" id="KW-0560">Oxidoreductase</keyword>
<evidence type="ECO:0000256" key="3">
    <source>
        <dbReference type="ARBA" id="ARBA00022723"/>
    </source>
</evidence>
<keyword evidence="3" id="KW-0479">Metal-binding</keyword>
<feature type="domain" description="Enoyl reductase (ER)" evidence="6">
    <location>
        <begin position="6"/>
        <end position="324"/>
    </location>
</feature>
<protein>
    <submittedName>
        <fullName evidence="7">D-arabinose 1-dehydrogenase-like Zn-dependent alcohol dehydrogenase</fullName>
    </submittedName>
</protein>
<organism evidence="7 8">
    <name type="scientific">Aquisalibacillus elongatus</name>
    <dbReference type="NCBI Taxonomy" id="485577"/>
    <lineage>
        <taxon>Bacteria</taxon>
        <taxon>Bacillati</taxon>
        <taxon>Bacillota</taxon>
        <taxon>Bacilli</taxon>
        <taxon>Bacillales</taxon>
        <taxon>Bacillaceae</taxon>
        <taxon>Aquisalibacillus</taxon>
    </lineage>
</organism>
<reference evidence="7 8" key="1">
    <citation type="submission" date="2018-11" db="EMBL/GenBank/DDBJ databases">
        <title>Genomic Encyclopedia of Type Strains, Phase IV (KMG-IV): sequencing the most valuable type-strain genomes for metagenomic binning, comparative biology and taxonomic classification.</title>
        <authorList>
            <person name="Goeker M."/>
        </authorList>
    </citation>
    <scope>NUCLEOTIDE SEQUENCE [LARGE SCALE GENOMIC DNA]</scope>
    <source>
        <strain evidence="7 8">DSM 18090</strain>
    </source>
</reference>
<accession>A0A3N5BG87</accession>
<dbReference type="CDD" id="cd08255">
    <property type="entry name" value="2-desacetyl-2-hydroxyethyl_bacteriochlorophyllide_like"/>
    <property type="match status" value="1"/>
</dbReference>
<evidence type="ECO:0000256" key="4">
    <source>
        <dbReference type="ARBA" id="ARBA00022833"/>
    </source>
</evidence>
<dbReference type="SUPFAM" id="SSF51735">
    <property type="entry name" value="NAD(P)-binding Rossmann-fold domains"/>
    <property type="match status" value="1"/>
</dbReference>
<comment type="caution">
    <text evidence="7">The sequence shown here is derived from an EMBL/GenBank/DDBJ whole genome shotgun (WGS) entry which is preliminary data.</text>
</comment>
<dbReference type="GO" id="GO:0016491">
    <property type="term" value="F:oxidoreductase activity"/>
    <property type="evidence" value="ECO:0007669"/>
    <property type="project" value="UniProtKB-KW"/>
</dbReference>
<dbReference type="SMART" id="SM00829">
    <property type="entry name" value="PKS_ER"/>
    <property type="match status" value="1"/>
</dbReference>
<evidence type="ECO:0000313" key="8">
    <source>
        <dbReference type="Proteomes" id="UP000276443"/>
    </source>
</evidence>
<proteinExistence type="inferred from homology"/>
<comment type="similarity">
    <text evidence="2">Belongs to the zinc-containing alcohol dehydrogenase family.</text>
</comment>
<dbReference type="InterPro" id="IPR013154">
    <property type="entry name" value="ADH-like_N"/>
</dbReference>
<dbReference type="GO" id="GO:0046872">
    <property type="term" value="F:metal ion binding"/>
    <property type="evidence" value="ECO:0007669"/>
    <property type="project" value="UniProtKB-KW"/>
</dbReference>
<dbReference type="PANTHER" id="PTHR43350:SF19">
    <property type="entry name" value="D-GULOSIDE 3-DEHYDROGENASE"/>
    <property type="match status" value="1"/>
</dbReference>
<dbReference type="EMBL" id="RKRF01000008">
    <property type="protein sequence ID" value="RPF54280.1"/>
    <property type="molecule type" value="Genomic_DNA"/>
</dbReference>
<dbReference type="Proteomes" id="UP000276443">
    <property type="component" value="Unassembled WGS sequence"/>
</dbReference>
<dbReference type="InterPro" id="IPR011032">
    <property type="entry name" value="GroES-like_sf"/>
</dbReference>
<sequence>MKKVVAENHEIKIVEDDKPEVQPNYLLIKTEVSAISPGTEMTALNTSESRSLTLGYSAMGTVEACGEDIEGFKEGDQVSCYGAPYVKHAQYLLVPKTLCSKVPSSVTSEEAALGGIGAIAIHALRTAKLQFGETVAIVGLGLLGQMIARIAHAASYQVVACDLDEKRVNMVRKEGIQAHLSTDDLYKDVLSMTEDHGADAVLLCTGGKKSPLTHESLNWIRDRGKVVIVGDVEPDFPRNLMFVKEAELLISRAGGPGRYDASFEKDAVDYPYGFVRWTEGRNVSEYLRLVAEKRINVQPFLEGQVTVDNAADAYQRLNDHSDVLTYLIKH</sequence>